<dbReference type="SUPFAM" id="SSF56672">
    <property type="entry name" value="DNA/RNA polymerases"/>
    <property type="match status" value="1"/>
</dbReference>
<dbReference type="InterPro" id="IPR043502">
    <property type="entry name" value="DNA/RNA_pol_sf"/>
</dbReference>
<dbReference type="GO" id="GO:0000139">
    <property type="term" value="C:Golgi membrane"/>
    <property type="evidence" value="ECO:0007669"/>
    <property type="project" value="UniProtKB-SubCell"/>
</dbReference>
<gene>
    <name evidence="10" type="ORF">CCACVL1_30828</name>
</gene>
<protein>
    <submittedName>
        <fullName evidence="10">Exostosin-like protein</fullName>
    </submittedName>
</protein>
<evidence type="ECO:0000313" key="11">
    <source>
        <dbReference type="Proteomes" id="UP000188268"/>
    </source>
</evidence>
<keyword evidence="11" id="KW-1185">Reference proteome</keyword>
<keyword evidence="5" id="KW-0333">Golgi apparatus</keyword>
<dbReference type="InterPro" id="IPR040911">
    <property type="entry name" value="Exostosin_GT47"/>
</dbReference>
<evidence type="ECO:0000256" key="6">
    <source>
        <dbReference type="SAM" id="MobiDB-lite"/>
    </source>
</evidence>
<feature type="domain" description="Reverse transcriptase Ty1/copia-type" evidence="8">
    <location>
        <begin position="902"/>
        <end position="1098"/>
    </location>
</feature>
<keyword evidence="3" id="KW-0808">Transferase</keyword>
<keyword evidence="4" id="KW-0735">Signal-anchor</keyword>
<dbReference type="PANTHER" id="PTHR11062">
    <property type="entry name" value="EXOSTOSIN HEPARAN SULFATE GLYCOSYLTRANSFERASE -RELATED"/>
    <property type="match status" value="1"/>
</dbReference>
<dbReference type="GO" id="GO:0016757">
    <property type="term" value="F:glycosyltransferase activity"/>
    <property type="evidence" value="ECO:0007669"/>
    <property type="project" value="UniProtKB-KW"/>
</dbReference>
<organism evidence="10 11">
    <name type="scientific">Corchorus capsularis</name>
    <name type="common">Jute</name>
    <dbReference type="NCBI Taxonomy" id="210143"/>
    <lineage>
        <taxon>Eukaryota</taxon>
        <taxon>Viridiplantae</taxon>
        <taxon>Streptophyta</taxon>
        <taxon>Embryophyta</taxon>
        <taxon>Tracheophyta</taxon>
        <taxon>Spermatophyta</taxon>
        <taxon>Magnoliopsida</taxon>
        <taxon>eudicotyledons</taxon>
        <taxon>Gunneridae</taxon>
        <taxon>Pentapetalae</taxon>
        <taxon>rosids</taxon>
        <taxon>malvids</taxon>
        <taxon>Malvales</taxon>
        <taxon>Malvaceae</taxon>
        <taxon>Grewioideae</taxon>
        <taxon>Apeibeae</taxon>
        <taxon>Corchorus</taxon>
    </lineage>
</organism>
<dbReference type="OrthoDB" id="1924787at2759"/>
<dbReference type="Proteomes" id="UP000188268">
    <property type="component" value="Unassembled WGS sequence"/>
</dbReference>
<dbReference type="STRING" id="210143.A0A1R3FV62"/>
<accession>A0A1R3FV62</accession>
<name>A0A1R3FV62_COCAP</name>
<dbReference type="EMBL" id="AWWV01016401">
    <property type="protein sequence ID" value="OMO49732.1"/>
    <property type="molecule type" value="Genomic_DNA"/>
</dbReference>
<keyword evidence="4" id="KW-0812">Transmembrane</keyword>
<dbReference type="InterPro" id="IPR004263">
    <property type="entry name" value="Exostosin"/>
</dbReference>
<comment type="caution">
    <text evidence="10">The sequence shown here is derived from an EMBL/GenBank/DDBJ whole genome shotgun (WGS) entry which is preliminary data.</text>
</comment>
<feature type="domain" description="GAG-pre-integrase" evidence="9">
    <location>
        <begin position="619"/>
        <end position="670"/>
    </location>
</feature>
<dbReference type="InterPro" id="IPR013103">
    <property type="entry name" value="RVT_2"/>
</dbReference>
<evidence type="ECO:0000256" key="5">
    <source>
        <dbReference type="ARBA" id="ARBA00023034"/>
    </source>
</evidence>
<dbReference type="Pfam" id="PF03016">
    <property type="entry name" value="Exostosin_GT47"/>
    <property type="match status" value="1"/>
</dbReference>
<evidence type="ECO:0000259" key="7">
    <source>
        <dbReference type="Pfam" id="PF03016"/>
    </source>
</evidence>
<proteinExistence type="inferred from homology"/>
<keyword evidence="3" id="KW-0328">Glycosyltransferase</keyword>
<feature type="domain" description="Exostosin GT47" evidence="7">
    <location>
        <begin position="55"/>
        <end position="399"/>
    </location>
</feature>
<sequence>MPKLMAIKSSPSPKSLFLTFTLLSLLSLFIFFFFFTFPANDPTISLSHNALHSLQNSIKVYVPNLPRSLNYGLLENYWASNHPDSRIPTDPDHEISTTHFSKSTKYPPYAENPLIKQYSAEYWIMGDLETPEKLRTGSFAKRVFDINEADVVFVPFFATLSAEMELGSGSGAFRKKAGNGDYLRQKEVVDFVRNSDAWKRSGGRDHVFVLTDPVAMWHFKAEIAPAILLVVDFGGWYRLDTKSTNGNSSDMIRHTQVSLLKDVIVPYTNLLPRLLLSDNQKRHALLYFKGAKHRHRGGLVREKLWDLLVNEPGVVMEEGFPNATGKEQSIKGMRSSEFCLHPAGDTPTSCRLFDAIQSLCIPVIVSDNIELPFEGMVDYSTFSVFVAVSDALRPNWLVAHLRSFSEKRRAEFRQNMAKVQPVFVYDNGHPGGIGPIPPDGAVNHIWKKVHQKLPAIKEAIIREKRKPAVVCSLPERRARILLLLGSEFSFSANGGAMILMIGGRREQFSRFYLESAFNRRQLNNHTWLIESRPSRINNRLSPIEVRSIEKESTSYKDIRHNGYHLETLNELNKDYLCITSHKMGQKTIHEKLEASKMGLYLFIIRAMESYTTIPWKLVNPDVFGLWHDRLGHPGATMMRRIIKNTRGHPLKDSKVLLSKDYICESCSQGKLIIKPSITKIIKLRAHFPDYQIKIIRMDNADPRTPECQNEVRRLIYLQTIANKMSDAFNETARITKSHIPTANVPARVDVPAKQTKMDQSSPRLKHGRPMGSKDTVPRKRRARNPESAPNEPIDLSRGKEIGEAHNPIKRNHIVPKVAQTHEKITNPGNTQIPMNYCNEIWDRNEIIIDVAFAFSVAHEIMNDDYEPWSITECRQRQDWPKWEEAIHAELTSLAKREVFGPITKTPNNVKPVGFKWVFVRKRNEKNEVVRYKARLVAQGFSQRPGIDYDETYSPVMNTITFRFLISWVVQENLEMRLMDVVMAYLYGSLDSDIYMKIPEGFKMPEAYTPRNLFSIKLQRSLYMLKQSGRMWYQRLSDYLTKEGYMNDPICPCVFIKKSETGFAVIAVYVDDINIIGTPEELSKAAEYLKKEFKSAYIERLLRRFNMDKSHPLSTPMVVRSLDPQKDLFHPKQDDEDILGPEVSYLNAIGGLMYLTQCTRPDIAFVVNLLARFSCKPTRRHWNGVKHIFRYLRGTTNLGLFYSKKTTNSGLVGYADAGYLSDPHKACSQTSYLFCYNDTAISWRSTKETLVTTSSNHSEIISLYEAGRECVWLRSIIAHIQKSCGLKPVEDSPTIIHEDNVACVAQVRGEYIKGDRTKHISPKFFHTHELQESRQVDVKQIRSSDNLADLFTKSLPMSTFEKLVYGIGMRQVNKMQD</sequence>
<evidence type="ECO:0000256" key="1">
    <source>
        <dbReference type="ARBA" id="ARBA00004323"/>
    </source>
</evidence>
<dbReference type="Pfam" id="PF07727">
    <property type="entry name" value="RVT_2"/>
    <property type="match status" value="1"/>
</dbReference>
<feature type="region of interest" description="Disordered" evidence="6">
    <location>
        <begin position="750"/>
        <end position="799"/>
    </location>
</feature>
<evidence type="ECO:0000256" key="2">
    <source>
        <dbReference type="ARBA" id="ARBA00010271"/>
    </source>
</evidence>
<evidence type="ECO:0000256" key="3">
    <source>
        <dbReference type="ARBA" id="ARBA00022676"/>
    </source>
</evidence>
<evidence type="ECO:0000259" key="8">
    <source>
        <dbReference type="Pfam" id="PF07727"/>
    </source>
</evidence>
<comment type="similarity">
    <text evidence="2">Belongs to the glycosyltransferase 47 family.</text>
</comment>
<dbReference type="InterPro" id="IPR025724">
    <property type="entry name" value="GAG-pre-integrase_dom"/>
</dbReference>
<comment type="subcellular location">
    <subcellularLocation>
        <location evidence="1">Golgi apparatus membrane</location>
        <topology evidence="1">Single-pass type II membrane protein</topology>
    </subcellularLocation>
</comment>
<evidence type="ECO:0000256" key="4">
    <source>
        <dbReference type="ARBA" id="ARBA00022968"/>
    </source>
</evidence>
<dbReference type="Pfam" id="PF13976">
    <property type="entry name" value="gag_pre-integrs"/>
    <property type="match status" value="1"/>
</dbReference>
<evidence type="ECO:0000259" key="9">
    <source>
        <dbReference type="Pfam" id="PF13976"/>
    </source>
</evidence>
<dbReference type="CDD" id="cd09272">
    <property type="entry name" value="RNase_HI_RT_Ty1"/>
    <property type="match status" value="1"/>
</dbReference>
<reference evidence="10 11" key="1">
    <citation type="submission" date="2013-09" db="EMBL/GenBank/DDBJ databases">
        <title>Corchorus capsularis genome sequencing.</title>
        <authorList>
            <person name="Alam M."/>
            <person name="Haque M.S."/>
            <person name="Islam M.S."/>
            <person name="Emdad E.M."/>
            <person name="Islam M.M."/>
            <person name="Ahmed B."/>
            <person name="Halim A."/>
            <person name="Hossen Q.M.M."/>
            <person name="Hossain M.Z."/>
            <person name="Ahmed R."/>
            <person name="Khan M.M."/>
            <person name="Islam R."/>
            <person name="Rashid M.M."/>
            <person name="Khan S.A."/>
            <person name="Rahman M.S."/>
            <person name="Alam M."/>
        </authorList>
    </citation>
    <scope>NUCLEOTIDE SEQUENCE [LARGE SCALE GENOMIC DNA]</scope>
    <source>
        <strain evidence="11">cv. CVL-1</strain>
        <tissue evidence="10">Whole seedling</tissue>
    </source>
</reference>
<dbReference type="PANTHER" id="PTHR11062:SF60">
    <property type="entry name" value="EXOSTOSIN FAMILY PROTEIN"/>
    <property type="match status" value="1"/>
</dbReference>
<evidence type="ECO:0000313" key="10">
    <source>
        <dbReference type="EMBL" id="OMO49732.1"/>
    </source>
</evidence>
<dbReference type="Gramene" id="OMO49732">
    <property type="protein sequence ID" value="OMO49732"/>
    <property type="gene ID" value="CCACVL1_30828"/>
</dbReference>